<gene>
    <name evidence="1" type="ORF">GCM10007888_60540</name>
</gene>
<dbReference type="Proteomes" id="UP001156856">
    <property type="component" value="Unassembled WGS sequence"/>
</dbReference>
<sequence>MPLHGPKPRPSFARMATDQTIDVLLRQGILFQTDVDAAVDAIIATPSNRILPVGAAHTLNLTRFLRTHAFVGKTLRDPDASHTLKKAALNKVILMAQLERR</sequence>
<accession>A0ABQ6DUB0</accession>
<comment type="caution">
    <text evidence="1">The sequence shown here is derived from an EMBL/GenBank/DDBJ whole genome shotgun (WGS) entry which is preliminary data.</text>
</comment>
<name>A0ABQ6DUB0_9HYPH</name>
<organism evidence="1 2">
    <name type="scientific">Methylobacterium oxalidis</name>
    <dbReference type="NCBI Taxonomy" id="944322"/>
    <lineage>
        <taxon>Bacteria</taxon>
        <taxon>Pseudomonadati</taxon>
        <taxon>Pseudomonadota</taxon>
        <taxon>Alphaproteobacteria</taxon>
        <taxon>Hyphomicrobiales</taxon>
        <taxon>Methylobacteriaceae</taxon>
        <taxon>Methylobacterium</taxon>
    </lineage>
</organism>
<reference evidence="2" key="1">
    <citation type="journal article" date="2019" name="Int. J. Syst. Evol. Microbiol.">
        <title>The Global Catalogue of Microorganisms (GCM) 10K type strain sequencing project: providing services to taxonomists for standard genome sequencing and annotation.</title>
        <authorList>
            <consortium name="The Broad Institute Genomics Platform"/>
            <consortium name="The Broad Institute Genome Sequencing Center for Infectious Disease"/>
            <person name="Wu L."/>
            <person name="Ma J."/>
        </authorList>
    </citation>
    <scope>NUCLEOTIDE SEQUENCE [LARGE SCALE GENOMIC DNA]</scope>
    <source>
        <strain evidence="2">NBRC 107715</strain>
    </source>
</reference>
<protein>
    <submittedName>
        <fullName evidence="1">Uncharacterized protein</fullName>
    </submittedName>
</protein>
<evidence type="ECO:0000313" key="1">
    <source>
        <dbReference type="EMBL" id="GLS67669.1"/>
    </source>
</evidence>
<keyword evidence="2" id="KW-1185">Reference proteome</keyword>
<dbReference type="EMBL" id="BSPK01000116">
    <property type="protein sequence ID" value="GLS67669.1"/>
    <property type="molecule type" value="Genomic_DNA"/>
</dbReference>
<proteinExistence type="predicted"/>
<evidence type="ECO:0000313" key="2">
    <source>
        <dbReference type="Proteomes" id="UP001156856"/>
    </source>
</evidence>